<dbReference type="Pfam" id="PF01556">
    <property type="entry name" value="DnaJ_C"/>
    <property type="match status" value="1"/>
</dbReference>
<keyword evidence="3" id="KW-0143">Chaperone</keyword>
<protein>
    <submittedName>
        <fullName evidence="5">DnaJ domain protein</fullName>
    </submittedName>
</protein>
<evidence type="ECO:0000256" key="1">
    <source>
        <dbReference type="ARBA" id="ARBA00022490"/>
    </source>
</evidence>
<dbReference type="SMART" id="SM00271">
    <property type="entry name" value="DnaJ"/>
    <property type="match status" value="1"/>
</dbReference>
<dbReference type="PRINTS" id="PR00625">
    <property type="entry name" value="JDOMAIN"/>
</dbReference>
<dbReference type="InterPro" id="IPR008971">
    <property type="entry name" value="HSP40/DnaJ_pept-bd"/>
</dbReference>
<dbReference type="GO" id="GO:0042026">
    <property type="term" value="P:protein refolding"/>
    <property type="evidence" value="ECO:0007669"/>
    <property type="project" value="TreeGrafter"/>
</dbReference>
<dbReference type="CDD" id="cd10747">
    <property type="entry name" value="DnaJ_C"/>
    <property type="match status" value="1"/>
</dbReference>
<dbReference type="AlphaFoldDB" id="A0A9W5MZ07"/>
<evidence type="ECO:0000256" key="3">
    <source>
        <dbReference type="ARBA" id="ARBA00023186"/>
    </source>
</evidence>
<dbReference type="CDD" id="cd06257">
    <property type="entry name" value="DnaJ"/>
    <property type="match status" value="1"/>
</dbReference>
<proteinExistence type="predicted"/>
<dbReference type="SUPFAM" id="SSF49493">
    <property type="entry name" value="HSP40/DnaJ peptide-binding domain"/>
    <property type="match status" value="2"/>
</dbReference>
<keyword evidence="2" id="KW-0238">DNA-binding</keyword>
<feature type="domain" description="J" evidence="4">
    <location>
        <begin position="31"/>
        <end position="95"/>
    </location>
</feature>
<organism evidence="5 6">
    <name type="scientific">Neisseria subflava NJ9703</name>
    <dbReference type="NCBI Taxonomy" id="546268"/>
    <lineage>
        <taxon>Bacteria</taxon>
        <taxon>Pseudomonadati</taxon>
        <taxon>Pseudomonadota</taxon>
        <taxon>Betaproteobacteria</taxon>
        <taxon>Neisseriales</taxon>
        <taxon>Neisseriaceae</taxon>
        <taxon>Neisseria</taxon>
    </lineage>
</organism>
<dbReference type="InterPro" id="IPR001623">
    <property type="entry name" value="DnaJ_domain"/>
</dbReference>
<evidence type="ECO:0000256" key="2">
    <source>
        <dbReference type="ARBA" id="ARBA00023125"/>
    </source>
</evidence>
<keyword evidence="1" id="KW-0963">Cytoplasm</keyword>
<sequence length="345" mass="38473">MPLILEYLPSIIKTIRILYMSSQRNNMAEKNYYEILGVAKDADEAEIKKAYRKLVRKYHPDVSKEPDAAERTVEINRAYETLSDKEKRAEYDEMLANPYGRSAGGNPFGQGGNPFGNGFNGGGFRYERHEGEPFGAGDFNFEDLFSSFRQSHTRSEQPRGPIKGEDQHAELSIDIYAAYVGAERSMTLNVPTLDEYGRAVYQNKTLNVKIPKGIAEGQQIRLAGQGLPGYNGGENGDLYLKIKFHDQPDLYVKNRKDVYQTIDVKPWEAVLGGKIIVPTASGRLQVNLPANSQSGKSIRLKGKGIPAKEAGDLYLNIRINVPPVESEADRAAWEKLAEHFAAKQA</sequence>
<evidence type="ECO:0000313" key="6">
    <source>
        <dbReference type="Proteomes" id="UP000004621"/>
    </source>
</evidence>
<dbReference type="GO" id="GO:0051082">
    <property type="term" value="F:unfolded protein binding"/>
    <property type="evidence" value="ECO:0007669"/>
    <property type="project" value="InterPro"/>
</dbReference>
<dbReference type="Pfam" id="PF00226">
    <property type="entry name" value="DnaJ"/>
    <property type="match status" value="1"/>
</dbReference>
<dbReference type="PROSITE" id="PS50076">
    <property type="entry name" value="DNAJ_2"/>
    <property type="match status" value="1"/>
</dbReference>
<name>A0A9W5MZ07_NEISU</name>
<dbReference type="PANTHER" id="PTHR43096:SF58">
    <property type="entry name" value="CHAPERONE DNAJ-DOMAIN SUPERFAMILY PROTEIN"/>
    <property type="match status" value="1"/>
</dbReference>
<gene>
    <name evidence="5" type="ORF">NEISUBOT_04964</name>
</gene>
<dbReference type="GO" id="GO:0003677">
    <property type="term" value="F:DNA binding"/>
    <property type="evidence" value="ECO:0007669"/>
    <property type="project" value="UniProtKB-KW"/>
</dbReference>
<dbReference type="Gene3D" id="1.10.287.110">
    <property type="entry name" value="DnaJ domain"/>
    <property type="match status" value="1"/>
</dbReference>
<evidence type="ECO:0000259" key="4">
    <source>
        <dbReference type="PROSITE" id="PS50076"/>
    </source>
</evidence>
<evidence type="ECO:0000313" key="5">
    <source>
        <dbReference type="EMBL" id="EFC51709.1"/>
    </source>
</evidence>
<comment type="caution">
    <text evidence="5">The sequence shown here is derived from an EMBL/GenBank/DDBJ whole genome shotgun (WGS) entry which is preliminary data.</text>
</comment>
<accession>A0A9W5MZ07</accession>
<dbReference type="SUPFAM" id="SSF46565">
    <property type="entry name" value="Chaperone J-domain"/>
    <property type="match status" value="1"/>
</dbReference>
<dbReference type="Proteomes" id="UP000004621">
    <property type="component" value="Unassembled WGS sequence"/>
</dbReference>
<reference evidence="5 6" key="1">
    <citation type="submission" date="2010-01" db="EMBL/GenBank/DDBJ databases">
        <authorList>
            <person name="Weinstock G."/>
            <person name="Sodergren E."/>
            <person name="Clifton S."/>
            <person name="Fulton L."/>
            <person name="Fulton B."/>
            <person name="Courtney L."/>
            <person name="Fronick C."/>
            <person name="Harrison M."/>
            <person name="Strong C."/>
            <person name="Farmer C."/>
            <person name="Delahaunty K."/>
            <person name="Markovic C."/>
            <person name="Hall O."/>
            <person name="Minx P."/>
            <person name="Tomlinson C."/>
            <person name="Mitreva M."/>
            <person name="Nelson J."/>
            <person name="Hou S."/>
            <person name="Wollam A."/>
            <person name="Pepin K.H."/>
            <person name="Johnson M."/>
            <person name="Bhonagiri V."/>
            <person name="Nash W.E."/>
            <person name="Warren W."/>
            <person name="Chinwalla A."/>
            <person name="Mardis E.R."/>
            <person name="Wilson R.K."/>
        </authorList>
    </citation>
    <scope>NUCLEOTIDE SEQUENCE [LARGE SCALE GENOMIC DNA]</scope>
    <source>
        <strain evidence="5 6">NJ9703</strain>
    </source>
</reference>
<dbReference type="FunFam" id="2.60.260.20:FF:000008">
    <property type="entry name" value="Curved DNA-binding protein"/>
    <property type="match status" value="1"/>
</dbReference>
<dbReference type="EMBL" id="ACEO02000009">
    <property type="protein sequence ID" value="EFC51709.1"/>
    <property type="molecule type" value="Genomic_DNA"/>
</dbReference>
<dbReference type="GO" id="GO:0005737">
    <property type="term" value="C:cytoplasm"/>
    <property type="evidence" value="ECO:0007669"/>
    <property type="project" value="TreeGrafter"/>
</dbReference>
<dbReference type="InterPro" id="IPR036869">
    <property type="entry name" value="J_dom_sf"/>
</dbReference>
<dbReference type="Gene3D" id="2.60.260.20">
    <property type="entry name" value="Urease metallochaperone UreE, N-terminal domain"/>
    <property type="match status" value="2"/>
</dbReference>
<dbReference type="InterPro" id="IPR002939">
    <property type="entry name" value="DnaJ_C"/>
</dbReference>
<dbReference type="PANTHER" id="PTHR43096">
    <property type="entry name" value="DNAJ HOMOLOG 1, MITOCHONDRIAL-RELATED"/>
    <property type="match status" value="1"/>
</dbReference>